<dbReference type="InterPro" id="IPR051156">
    <property type="entry name" value="Mito/Outer_Membr_Metalloprot"/>
</dbReference>
<organism evidence="8 9">
    <name type="scientific">Eiseniibacteriota bacterium</name>
    <dbReference type="NCBI Taxonomy" id="2212470"/>
    <lineage>
        <taxon>Bacteria</taxon>
        <taxon>Candidatus Eiseniibacteriota</taxon>
    </lineage>
</organism>
<keyword evidence="3" id="KW-0479">Metal-binding</keyword>
<comment type="cofactor">
    <cofactor evidence="1">
        <name>Zn(2+)</name>
        <dbReference type="ChEBI" id="CHEBI:29105"/>
    </cofactor>
</comment>
<dbReference type="Pfam" id="PF01435">
    <property type="entry name" value="Peptidase_M48"/>
    <property type="match status" value="1"/>
</dbReference>
<dbReference type="PANTHER" id="PTHR22726:SF1">
    <property type="entry name" value="METALLOENDOPEPTIDASE OMA1, MITOCHONDRIAL"/>
    <property type="match status" value="1"/>
</dbReference>
<name>A0A538U8U3_UNCEI</name>
<evidence type="ECO:0000313" key="9">
    <source>
        <dbReference type="Proteomes" id="UP000319771"/>
    </source>
</evidence>
<evidence type="ECO:0000256" key="2">
    <source>
        <dbReference type="ARBA" id="ARBA00022670"/>
    </source>
</evidence>
<evidence type="ECO:0000259" key="7">
    <source>
        <dbReference type="Pfam" id="PF01435"/>
    </source>
</evidence>
<evidence type="ECO:0000256" key="4">
    <source>
        <dbReference type="ARBA" id="ARBA00022801"/>
    </source>
</evidence>
<sequence length="504" mass="52851">MIGTLDPRVATAAGRVARSRSVMPAAGLVALLALLAPLVGCATNPVTGRRELSLVSAGKEESIGREGYGAVVAEYGSYGDSSVQRYVNEVGQRLAHVSHLPGLTWHFTVLDDPAVNAFAMPGGYIYVTRGILAHLNSEAQLAGVLGHEIGHVTHRHSAEQLTRQQVAGIGLGVASLMSEAVSKYGGMAQQALGLVFLKFSRTNETEADELGVEYATRAGYDPAEIPSTYAMLKRVSDRAGQRLPGFLSTHPDPGDRETRTGALAQAARAGKNGLTVRHAEYVHGLEGMIFGDDPRQGYFEGDDFYHPTMGFAMSFPAGWKHANTRTAVTATAPEDRAGMQVTLADAGTATPGAFVAGLTASGKLTAARGGSETLDGLTAWVGRVTVPGDGGTERVLAAAFIRLSPGQMVQILGRSAQPDDADFRQVLASARSFRALEDPARLKPAPERVRVTSVATPGTFSAVVGGLGPQGLDLEGTAILNNRQAGDALARGDLLKTVLPARLH</sequence>
<keyword evidence="4" id="KW-0378">Hydrolase</keyword>
<accession>A0A538U8U3</accession>
<keyword evidence="2" id="KW-0645">Protease</keyword>
<dbReference type="AlphaFoldDB" id="A0A538U8U3"/>
<dbReference type="EMBL" id="VBPB01000112">
    <property type="protein sequence ID" value="TMQ72315.1"/>
    <property type="molecule type" value="Genomic_DNA"/>
</dbReference>
<keyword evidence="5" id="KW-0862">Zinc</keyword>
<evidence type="ECO:0000256" key="1">
    <source>
        <dbReference type="ARBA" id="ARBA00001947"/>
    </source>
</evidence>
<keyword evidence="6" id="KW-0482">Metalloprotease</keyword>
<dbReference type="Gene3D" id="3.30.2010.10">
    <property type="entry name" value="Metalloproteases ('zincins'), catalytic domain"/>
    <property type="match status" value="1"/>
</dbReference>
<evidence type="ECO:0000256" key="3">
    <source>
        <dbReference type="ARBA" id="ARBA00022723"/>
    </source>
</evidence>
<proteinExistence type="predicted"/>
<dbReference type="Proteomes" id="UP000319771">
    <property type="component" value="Unassembled WGS sequence"/>
</dbReference>
<feature type="domain" description="Peptidase M48" evidence="7">
    <location>
        <begin position="83"/>
        <end position="256"/>
    </location>
</feature>
<reference evidence="8 9" key="1">
    <citation type="journal article" date="2019" name="Nat. Microbiol.">
        <title>Mediterranean grassland soil C-N compound turnover is dependent on rainfall and depth, and is mediated by genomically divergent microorganisms.</title>
        <authorList>
            <person name="Diamond S."/>
            <person name="Andeer P.F."/>
            <person name="Li Z."/>
            <person name="Crits-Christoph A."/>
            <person name="Burstein D."/>
            <person name="Anantharaman K."/>
            <person name="Lane K.R."/>
            <person name="Thomas B.C."/>
            <person name="Pan C."/>
            <person name="Northen T.R."/>
            <person name="Banfield J.F."/>
        </authorList>
    </citation>
    <scope>NUCLEOTIDE SEQUENCE [LARGE SCALE GENOMIC DNA]</scope>
    <source>
        <strain evidence="8">WS_11</strain>
    </source>
</reference>
<dbReference type="PANTHER" id="PTHR22726">
    <property type="entry name" value="METALLOENDOPEPTIDASE OMA1"/>
    <property type="match status" value="1"/>
</dbReference>
<dbReference type="GO" id="GO:0051603">
    <property type="term" value="P:proteolysis involved in protein catabolic process"/>
    <property type="evidence" value="ECO:0007669"/>
    <property type="project" value="TreeGrafter"/>
</dbReference>
<dbReference type="InterPro" id="IPR001915">
    <property type="entry name" value="Peptidase_M48"/>
</dbReference>
<dbReference type="CDD" id="cd07333">
    <property type="entry name" value="M48C_bepA_like"/>
    <property type="match status" value="1"/>
</dbReference>
<evidence type="ECO:0000256" key="5">
    <source>
        <dbReference type="ARBA" id="ARBA00022833"/>
    </source>
</evidence>
<gene>
    <name evidence="8" type="ORF">E6K81_07725</name>
</gene>
<dbReference type="GO" id="GO:0016020">
    <property type="term" value="C:membrane"/>
    <property type="evidence" value="ECO:0007669"/>
    <property type="project" value="TreeGrafter"/>
</dbReference>
<comment type="caution">
    <text evidence="8">The sequence shown here is derived from an EMBL/GenBank/DDBJ whole genome shotgun (WGS) entry which is preliminary data.</text>
</comment>
<evidence type="ECO:0000313" key="8">
    <source>
        <dbReference type="EMBL" id="TMQ72315.1"/>
    </source>
</evidence>
<evidence type="ECO:0000256" key="6">
    <source>
        <dbReference type="ARBA" id="ARBA00023049"/>
    </source>
</evidence>
<dbReference type="GO" id="GO:0046872">
    <property type="term" value="F:metal ion binding"/>
    <property type="evidence" value="ECO:0007669"/>
    <property type="project" value="UniProtKB-KW"/>
</dbReference>
<dbReference type="GO" id="GO:0004222">
    <property type="term" value="F:metalloendopeptidase activity"/>
    <property type="evidence" value="ECO:0007669"/>
    <property type="project" value="InterPro"/>
</dbReference>
<protein>
    <submittedName>
        <fullName evidence="8">Peptidase M48</fullName>
    </submittedName>
</protein>